<dbReference type="InterPro" id="IPR038408">
    <property type="entry name" value="GNK2_sf"/>
</dbReference>
<feature type="domain" description="Gnk2-homologous" evidence="13">
    <location>
        <begin position="143"/>
        <end position="255"/>
    </location>
</feature>
<keyword evidence="6" id="KW-0418">Kinase</keyword>
<dbReference type="PANTHER" id="PTHR47973">
    <property type="entry name" value="CYSTEINE-RICH RECEPTOR-LIKE PROTEIN KINASE 3"/>
    <property type="match status" value="1"/>
</dbReference>
<feature type="domain" description="Gnk2-homologous" evidence="13">
    <location>
        <begin position="485"/>
        <end position="600"/>
    </location>
</feature>
<comment type="caution">
    <text evidence="14">The sequence shown here is derived from an EMBL/GenBank/DDBJ whole genome shotgun (WGS) entry which is preliminary data.</text>
</comment>
<evidence type="ECO:0000256" key="5">
    <source>
        <dbReference type="ARBA" id="ARBA00022741"/>
    </source>
</evidence>
<keyword evidence="4" id="KW-0677">Repeat</keyword>
<keyword evidence="10" id="KW-0812">Transmembrane</keyword>
<keyword evidence="7 9" id="KW-0067">ATP-binding</keyword>
<evidence type="ECO:0000256" key="2">
    <source>
        <dbReference type="ARBA" id="ARBA00022679"/>
    </source>
</evidence>
<dbReference type="PROSITE" id="PS50011">
    <property type="entry name" value="PROTEIN_KINASE_DOM"/>
    <property type="match status" value="1"/>
</dbReference>
<dbReference type="Pfam" id="PF07714">
    <property type="entry name" value="PK_Tyr_Ser-Thr"/>
    <property type="match status" value="1"/>
</dbReference>
<sequence>MFWRNMFLSSSNNHVTFLLFLSLFGIEPFFSSGAPVYNYCPSNASYNSSVTFETNLKILLESLVSNISQSDGSYSSAMGLGTTSVASGYFLCRGDVSLTMCNDCITTAVTEITQLCPNKTESIIWYDECTLRFTNRYFSPTATEPGASLSNNKNISALDLDSFNHTLFGLLDDLLEETANSNSARKFATGDREFAGTSSQRTVYALTECEPTLTKPECEECLQNAISTLPSCCEGKQGARALLAWCNVRYDWFQFYNASATSAPSSGNNSNVVRVLVIVALVIVSIILLCGVCYFIFKRSRKKYNTLLRENFGEESSTLESLQFDLATMEVATKKFSHENRIGEGGFGDVYKGILPDGREIAVKKLSHSSGQDQYEGKTNRIVGTYGYMSPEYAMYGNFSEKSDVFSFGVIVLEILSAKKNSRHVFSDHDNLLSYAWDQWRDQTPLNILDENIKESCNDSEVVKCIQIGLLCVQEKPQDRPTMTQVVSYLSGSLSELPFPEKPINCNQSGIVQRMLVGGSSSGSALSKNEMSVTIFAATAPTKPSSVRHPQTSPPASSSAATCKNCVATAASEITRRCHNQTESIIWYDQCMVAYTNDWFDPLGVDPKVNLWDNKSVSTSDFENFNRTLFGLLNGLAEDAVSSESTKKFATGEAEDRVGSWRRVYGMVQCVPSATNDQCETCLKHGIGTLFSACCEGKQGARALLAWCNIRYELYQFYNTTLTPSTPLVPSPAPSVGDERDKMELLQFNFLTVEAATNKFSSENKIGKGGFGEVYKIASRQHDQATCHSKQQVQHYTKQEVKSHPTTPPRPVEDTRRAFLRKVDHMYPTNVES</sequence>
<dbReference type="Gene3D" id="3.30.200.20">
    <property type="entry name" value="Phosphorylase Kinase, domain 1"/>
    <property type="match status" value="1"/>
</dbReference>
<evidence type="ECO:0000259" key="13">
    <source>
        <dbReference type="PROSITE" id="PS51473"/>
    </source>
</evidence>
<evidence type="ECO:0008006" key="16">
    <source>
        <dbReference type="Google" id="ProtNLM"/>
    </source>
</evidence>
<protein>
    <recommendedName>
        <fullName evidence="16">Cysteine-rich receptor-like protein kinase 25</fullName>
    </recommendedName>
</protein>
<dbReference type="InterPro" id="IPR011009">
    <property type="entry name" value="Kinase-like_dom_sf"/>
</dbReference>
<keyword evidence="2" id="KW-0808">Transferase</keyword>
<dbReference type="GO" id="GO:0004674">
    <property type="term" value="F:protein serine/threonine kinase activity"/>
    <property type="evidence" value="ECO:0007669"/>
    <property type="project" value="UniProtKB-KW"/>
</dbReference>
<keyword evidence="10" id="KW-0472">Membrane</keyword>
<evidence type="ECO:0000256" key="10">
    <source>
        <dbReference type="SAM" id="Phobius"/>
    </source>
</evidence>
<dbReference type="AlphaFoldDB" id="A0AAN9R8D1"/>
<dbReference type="SUPFAM" id="SSF56112">
    <property type="entry name" value="Protein kinase-like (PK-like)"/>
    <property type="match status" value="2"/>
</dbReference>
<evidence type="ECO:0000256" key="7">
    <source>
        <dbReference type="ARBA" id="ARBA00022840"/>
    </source>
</evidence>
<feature type="signal peptide" evidence="11">
    <location>
        <begin position="1"/>
        <end position="33"/>
    </location>
</feature>
<feature type="domain" description="Gnk2-homologous" evidence="13">
    <location>
        <begin position="605"/>
        <end position="717"/>
    </location>
</feature>
<dbReference type="PROSITE" id="PS51473">
    <property type="entry name" value="GNK2"/>
    <property type="match status" value="4"/>
</dbReference>
<keyword evidence="5 9" id="KW-0547">Nucleotide-binding</keyword>
<evidence type="ECO:0000259" key="12">
    <source>
        <dbReference type="PROSITE" id="PS50011"/>
    </source>
</evidence>
<organism evidence="14 15">
    <name type="scientific">Phaseolus coccineus</name>
    <name type="common">Scarlet runner bean</name>
    <name type="synonym">Phaseolus multiflorus</name>
    <dbReference type="NCBI Taxonomy" id="3886"/>
    <lineage>
        <taxon>Eukaryota</taxon>
        <taxon>Viridiplantae</taxon>
        <taxon>Streptophyta</taxon>
        <taxon>Embryophyta</taxon>
        <taxon>Tracheophyta</taxon>
        <taxon>Spermatophyta</taxon>
        <taxon>Magnoliopsida</taxon>
        <taxon>eudicotyledons</taxon>
        <taxon>Gunneridae</taxon>
        <taxon>Pentapetalae</taxon>
        <taxon>rosids</taxon>
        <taxon>fabids</taxon>
        <taxon>Fabales</taxon>
        <taxon>Fabaceae</taxon>
        <taxon>Papilionoideae</taxon>
        <taxon>50 kb inversion clade</taxon>
        <taxon>NPAAA clade</taxon>
        <taxon>indigoferoid/millettioid clade</taxon>
        <taxon>Phaseoleae</taxon>
        <taxon>Phaseolus</taxon>
    </lineage>
</organism>
<dbReference type="InterPro" id="IPR000719">
    <property type="entry name" value="Prot_kinase_dom"/>
</dbReference>
<dbReference type="FunFam" id="3.30.430.20:FF:000002">
    <property type="entry name" value="Cysteine-rich receptor-like protein kinase 10"/>
    <property type="match status" value="1"/>
</dbReference>
<dbReference type="InterPro" id="IPR002902">
    <property type="entry name" value="GNK2"/>
</dbReference>
<keyword evidence="10" id="KW-1133">Transmembrane helix</keyword>
<evidence type="ECO:0000256" key="6">
    <source>
        <dbReference type="ARBA" id="ARBA00022777"/>
    </source>
</evidence>
<evidence type="ECO:0000256" key="1">
    <source>
        <dbReference type="ARBA" id="ARBA00022527"/>
    </source>
</evidence>
<proteinExistence type="predicted"/>
<feature type="chain" id="PRO_5042820936" description="Cysteine-rich receptor-like protein kinase 25" evidence="11">
    <location>
        <begin position="34"/>
        <end position="833"/>
    </location>
</feature>
<evidence type="ECO:0000256" key="3">
    <source>
        <dbReference type="ARBA" id="ARBA00022729"/>
    </source>
</evidence>
<evidence type="ECO:0000313" key="14">
    <source>
        <dbReference type="EMBL" id="KAK7357543.1"/>
    </source>
</evidence>
<dbReference type="Gene3D" id="3.30.430.20">
    <property type="entry name" value="Gnk2 domain, C-X8-C-X2-C motif"/>
    <property type="match status" value="4"/>
</dbReference>
<evidence type="ECO:0000256" key="11">
    <source>
        <dbReference type="SAM" id="SignalP"/>
    </source>
</evidence>
<dbReference type="Gene3D" id="1.10.510.10">
    <property type="entry name" value="Transferase(Phosphotransferase) domain 1"/>
    <property type="match status" value="1"/>
</dbReference>
<dbReference type="EMBL" id="JAYMYR010000006">
    <property type="protein sequence ID" value="KAK7357543.1"/>
    <property type="molecule type" value="Genomic_DNA"/>
</dbReference>
<name>A0AAN9R8D1_PHACN</name>
<feature type="domain" description="Protein kinase" evidence="12">
    <location>
        <begin position="157"/>
        <end position="500"/>
    </location>
</feature>
<keyword evidence="3 11" id="KW-0732">Signal</keyword>
<dbReference type="InterPro" id="IPR001245">
    <property type="entry name" value="Ser-Thr/Tyr_kinase_cat_dom"/>
</dbReference>
<feature type="domain" description="Gnk2-homologous" evidence="13">
    <location>
        <begin position="34"/>
        <end position="138"/>
    </location>
</feature>
<feature type="transmembrane region" description="Helical" evidence="10">
    <location>
        <begin position="275"/>
        <end position="297"/>
    </location>
</feature>
<dbReference type="CDD" id="cd23509">
    <property type="entry name" value="Gnk2-like"/>
    <property type="match status" value="4"/>
</dbReference>
<reference evidence="14 15" key="1">
    <citation type="submission" date="2024-01" db="EMBL/GenBank/DDBJ databases">
        <title>The genomes of 5 underutilized Papilionoideae crops provide insights into root nodulation and disease resistanc.</title>
        <authorList>
            <person name="Jiang F."/>
        </authorList>
    </citation>
    <scope>NUCLEOTIDE SEQUENCE [LARGE SCALE GENOMIC DNA]</scope>
    <source>
        <strain evidence="14">JINMINGXINNONG_FW02</strain>
        <tissue evidence="14">Leaves</tissue>
    </source>
</reference>
<keyword evidence="15" id="KW-1185">Reference proteome</keyword>
<dbReference type="Pfam" id="PF01657">
    <property type="entry name" value="Stress-antifung"/>
    <property type="match status" value="4"/>
</dbReference>
<evidence type="ECO:0000256" key="4">
    <source>
        <dbReference type="ARBA" id="ARBA00022737"/>
    </source>
</evidence>
<keyword evidence="8" id="KW-0675">Receptor</keyword>
<dbReference type="Proteomes" id="UP001374584">
    <property type="component" value="Unassembled WGS sequence"/>
</dbReference>
<dbReference type="PROSITE" id="PS00107">
    <property type="entry name" value="PROTEIN_KINASE_ATP"/>
    <property type="match status" value="1"/>
</dbReference>
<dbReference type="GO" id="GO:0005524">
    <property type="term" value="F:ATP binding"/>
    <property type="evidence" value="ECO:0007669"/>
    <property type="project" value="UniProtKB-UniRule"/>
</dbReference>
<dbReference type="InterPro" id="IPR052059">
    <property type="entry name" value="CR_Ser/Thr_kinase"/>
</dbReference>
<gene>
    <name evidence="14" type="ORF">VNO80_16832</name>
</gene>
<evidence type="ECO:0000313" key="15">
    <source>
        <dbReference type="Proteomes" id="UP001374584"/>
    </source>
</evidence>
<keyword evidence="1" id="KW-0723">Serine/threonine-protein kinase</keyword>
<dbReference type="InterPro" id="IPR020635">
    <property type="entry name" value="Tyr_kinase_cat_dom"/>
</dbReference>
<evidence type="ECO:0000256" key="9">
    <source>
        <dbReference type="PROSITE-ProRule" id="PRU10141"/>
    </source>
</evidence>
<feature type="binding site" evidence="9">
    <location>
        <position position="365"/>
    </location>
    <ligand>
        <name>ATP</name>
        <dbReference type="ChEBI" id="CHEBI:30616"/>
    </ligand>
</feature>
<evidence type="ECO:0000256" key="8">
    <source>
        <dbReference type="ARBA" id="ARBA00023170"/>
    </source>
</evidence>
<dbReference type="SMART" id="SM00219">
    <property type="entry name" value="TyrKc"/>
    <property type="match status" value="1"/>
</dbReference>
<accession>A0AAN9R8D1</accession>
<dbReference type="InterPro" id="IPR017441">
    <property type="entry name" value="Protein_kinase_ATP_BS"/>
</dbReference>
<dbReference type="GO" id="GO:0004713">
    <property type="term" value="F:protein tyrosine kinase activity"/>
    <property type="evidence" value="ECO:0007669"/>
    <property type="project" value="InterPro"/>
</dbReference>
<dbReference type="FunFam" id="1.10.510.10:FF:001722">
    <property type="entry name" value="G-type lectin S-receptor-like serine/threonine-protein kinase B120"/>
    <property type="match status" value="1"/>
</dbReference>